<keyword evidence="5" id="KW-1185">Reference proteome</keyword>
<accession>A0AAD8I5D4</accession>
<evidence type="ECO:0000313" key="4">
    <source>
        <dbReference type="EMBL" id="KAK1378178.1"/>
    </source>
</evidence>
<dbReference type="InterPro" id="IPR028009">
    <property type="entry name" value="ESCO_Acetyltransf_dom"/>
</dbReference>
<keyword evidence="2" id="KW-0175">Coiled coil</keyword>
<comment type="caution">
    <text evidence="4">The sequence shown here is derived from an EMBL/GenBank/DDBJ whole genome shotgun (WGS) entry which is preliminary data.</text>
</comment>
<evidence type="ECO:0000256" key="1">
    <source>
        <dbReference type="ARBA" id="ARBA00007535"/>
    </source>
</evidence>
<name>A0AAD8I5D4_9APIA</name>
<dbReference type="PANTHER" id="PTHR13890:SF29">
    <property type="entry name" value="MAGNESIUM TRANSPORTER MRS2-F"/>
    <property type="match status" value="1"/>
</dbReference>
<organism evidence="4 5">
    <name type="scientific">Heracleum sosnowskyi</name>
    <dbReference type="NCBI Taxonomy" id="360622"/>
    <lineage>
        <taxon>Eukaryota</taxon>
        <taxon>Viridiplantae</taxon>
        <taxon>Streptophyta</taxon>
        <taxon>Embryophyta</taxon>
        <taxon>Tracheophyta</taxon>
        <taxon>Spermatophyta</taxon>
        <taxon>Magnoliopsida</taxon>
        <taxon>eudicotyledons</taxon>
        <taxon>Gunneridae</taxon>
        <taxon>Pentapetalae</taxon>
        <taxon>asterids</taxon>
        <taxon>campanulids</taxon>
        <taxon>Apiales</taxon>
        <taxon>Apiaceae</taxon>
        <taxon>Apioideae</taxon>
        <taxon>apioid superclade</taxon>
        <taxon>Tordylieae</taxon>
        <taxon>Tordyliinae</taxon>
        <taxon>Heracleum</taxon>
    </lineage>
</organism>
<evidence type="ECO:0000259" key="3">
    <source>
        <dbReference type="Pfam" id="PF13880"/>
    </source>
</evidence>
<dbReference type="GO" id="GO:0015095">
    <property type="term" value="F:magnesium ion transmembrane transporter activity"/>
    <property type="evidence" value="ECO:0007669"/>
    <property type="project" value="UniProtKB-ARBA"/>
</dbReference>
<gene>
    <name evidence="4" type="ORF">POM88_024922</name>
</gene>
<feature type="coiled-coil region" evidence="2">
    <location>
        <begin position="138"/>
        <end position="193"/>
    </location>
</feature>
<reference evidence="4" key="2">
    <citation type="submission" date="2023-05" db="EMBL/GenBank/DDBJ databases">
        <authorList>
            <person name="Schelkunov M.I."/>
        </authorList>
    </citation>
    <scope>NUCLEOTIDE SEQUENCE</scope>
    <source>
        <strain evidence="4">Hsosn_3</strain>
        <tissue evidence="4">Leaf</tissue>
    </source>
</reference>
<feature type="domain" description="N-acetyltransferase ESCO acetyl-transferase" evidence="3">
    <location>
        <begin position="77"/>
        <end position="98"/>
    </location>
</feature>
<dbReference type="Gene3D" id="1.20.58.340">
    <property type="entry name" value="Magnesium transport protein CorA, transmembrane region"/>
    <property type="match status" value="1"/>
</dbReference>
<evidence type="ECO:0000313" key="5">
    <source>
        <dbReference type="Proteomes" id="UP001237642"/>
    </source>
</evidence>
<protein>
    <recommendedName>
        <fullName evidence="3">N-acetyltransferase ESCO acetyl-transferase domain-containing protein</fullName>
    </recommendedName>
</protein>
<dbReference type="AlphaFoldDB" id="A0AAD8I5D4"/>
<dbReference type="EMBL" id="JAUIZM010000006">
    <property type="protein sequence ID" value="KAK1378178.1"/>
    <property type="molecule type" value="Genomic_DNA"/>
</dbReference>
<sequence length="220" mass="25329">MTLKISYTHSKCNAIITITKFEAQKLELILKSVDTQSVLKSVSFKRERVKSASSSKNSHVLDYHLRGAILWEKEDVPDVCGIRAIWVSPANRRKQIAKMRDELEHLLDDDNDMAEMYLTEKLDESSRERMSLREESCIKEVEANDQRYEESEEEVSENNSDICHISTLLKPNIEELENLLEAYFTQINGISQKLPNGKGSQIIDNVSRYSKSLEFLIDVN</sequence>
<comment type="similarity">
    <text evidence="1">Belongs to the CorA metal ion transporter (MIT) (TC 1.A.35.5) family.</text>
</comment>
<proteinExistence type="inferred from homology"/>
<reference evidence="4" key="1">
    <citation type="submission" date="2023-02" db="EMBL/GenBank/DDBJ databases">
        <title>Genome of toxic invasive species Heracleum sosnowskyi carries increased number of genes despite the absence of recent whole-genome duplications.</title>
        <authorList>
            <person name="Schelkunov M."/>
            <person name="Shtratnikova V."/>
            <person name="Makarenko M."/>
            <person name="Klepikova A."/>
            <person name="Omelchenko D."/>
            <person name="Novikova G."/>
            <person name="Obukhova E."/>
            <person name="Bogdanov V."/>
            <person name="Penin A."/>
            <person name="Logacheva M."/>
        </authorList>
    </citation>
    <scope>NUCLEOTIDE SEQUENCE</scope>
    <source>
        <strain evidence="4">Hsosn_3</strain>
        <tissue evidence="4">Leaf</tissue>
    </source>
</reference>
<dbReference type="Proteomes" id="UP001237642">
    <property type="component" value="Unassembled WGS sequence"/>
</dbReference>
<evidence type="ECO:0000256" key="2">
    <source>
        <dbReference type="SAM" id="Coils"/>
    </source>
</evidence>
<dbReference type="PANTHER" id="PTHR13890">
    <property type="entry name" value="RNA SPLICING PROTEIN MRS2, MITOCHONDRIAL"/>
    <property type="match status" value="1"/>
</dbReference>
<dbReference type="Pfam" id="PF13880">
    <property type="entry name" value="Acetyltransf_13"/>
    <property type="match status" value="1"/>
</dbReference>
<dbReference type="InterPro" id="IPR039204">
    <property type="entry name" value="MRS2-like"/>
</dbReference>